<accession>A0A9D4YZ53</accession>
<feature type="coiled-coil region" evidence="2">
    <location>
        <begin position="126"/>
        <end position="183"/>
    </location>
</feature>
<feature type="region of interest" description="Disordered" evidence="3">
    <location>
        <begin position="63"/>
        <end position="82"/>
    </location>
</feature>
<dbReference type="PANTHER" id="PTHR12832">
    <property type="entry name" value="TESTIS-SPECIFIC PROTEIN PBS13 T-COMPLEX 11"/>
    <property type="match status" value="1"/>
</dbReference>
<evidence type="ECO:0000256" key="3">
    <source>
        <dbReference type="SAM" id="MobiDB-lite"/>
    </source>
</evidence>
<feature type="compositionally biased region" description="Low complexity" evidence="3">
    <location>
        <begin position="525"/>
        <end position="539"/>
    </location>
</feature>
<feature type="region of interest" description="Disordered" evidence="3">
    <location>
        <begin position="317"/>
        <end position="443"/>
    </location>
</feature>
<dbReference type="Proteomes" id="UP001055712">
    <property type="component" value="Unassembled WGS sequence"/>
</dbReference>
<dbReference type="PANTHER" id="PTHR12832:SF11">
    <property type="entry name" value="LD23868P"/>
    <property type="match status" value="1"/>
</dbReference>
<organism evidence="4 5">
    <name type="scientific">Chlorella vulgaris</name>
    <name type="common">Green alga</name>
    <dbReference type="NCBI Taxonomy" id="3077"/>
    <lineage>
        <taxon>Eukaryota</taxon>
        <taxon>Viridiplantae</taxon>
        <taxon>Chlorophyta</taxon>
        <taxon>core chlorophytes</taxon>
        <taxon>Trebouxiophyceae</taxon>
        <taxon>Chlorellales</taxon>
        <taxon>Chlorellaceae</taxon>
        <taxon>Chlorella clade</taxon>
        <taxon>Chlorella</taxon>
    </lineage>
</organism>
<feature type="compositionally biased region" description="Low complexity" evidence="3">
    <location>
        <begin position="379"/>
        <end position="422"/>
    </location>
</feature>
<evidence type="ECO:0000313" key="4">
    <source>
        <dbReference type="EMBL" id="KAI3434408.1"/>
    </source>
</evidence>
<feature type="compositionally biased region" description="Low complexity" evidence="3">
    <location>
        <begin position="841"/>
        <end position="875"/>
    </location>
</feature>
<keyword evidence="5" id="KW-1185">Reference proteome</keyword>
<evidence type="ECO:0008006" key="6">
    <source>
        <dbReference type="Google" id="ProtNLM"/>
    </source>
</evidence>
<dbReference type="OrthoDB" id="514638at2759"/>
<feature type="region of interest" description="Disordered" evidence="3">
    <location>
        <begin position="525"/>
        <end position="564"/>
    </location>
</feature>
<reference evidence="4" key="2">
    <citation type="submission" date="2020-11" db="EMBL/GenBank/DDBJ databases">
        <authorList>
            <person name="Cecchin M."/>
            <person name="Marcolungo L."/>
            <person name="Rossato M."/>
            <person name="Girolomoni L."/>
            <person name="Cosentino E."/>
            <person name="Cuine S."/>
            <person name="Li-Beisson Y."/>
            <person name="Delledonne M."/>
            <person name="Ballottari M."/>
        </authorList>
    </citation>
    <scope>NUCLEOTIDE SEQUENCE</scope>
    <source>
        <strain evidence="4">211/11P</strain>
        <tissue evidence="4">Whole cell</tissue>
    </source>
</reference>
<comment type="similarity">
    <text evidence="1">Belongs to the TCP11 family.</text>
</comment>
<name>A0A9D4YZ53_CHLVU</name>
<dbReference type="AlphaFoldDB" id="A0A9D4YZ53"/>
<comment type="caution">
    <text evidence="4">The sequence shown here is derived from an EMBL/GenBank/DDBJ whole genome shotgun (WGS) entry which is preliminary data.</text>
</comment>
<dbReference type="GO" id="GO:0007165">
    <property type="term" value="P:signal transduction"/>
    <property type="evidence" value="ECO:0007669"/>
    <property type="project" value="TreeGrafter"/>
</dbReference>
<sequence>MPSQEHGAVQPNVSAFRWEVLLSERLRAGAIPRLDTREVPARPLTLEGIQAKLLAAAQRRESMKRTRSGRELAAPVSASDVARHRRQHMEERLASAAANRQQRLAAVVAAAARRHSEVHSRCRALKERQGQLAARLETHLQQAEAARVARLAQTSARAGQALLAALSAQVARVREAAAEARVREGMQAARLKLSLLQRLQRADHSRQEALQAMLAGQARGGGARGGAAAAGGSPYLARHATKRAQLRRQCSSRKVQAAWRAFTAHRQTTRALAAGFAATGVPFTVPLQPDSTPEVALRGHNNTTSPTPVVTLRVPAGQSAGASPFGTPDPCSSPTSTVRRPDGRLQSAPVSITHTPHTTPNRTPGPSAAGSPIRLARRAAYTAATASGGAPAGSTTIGSTPTTAAAQDSPLPAAALPTTPQAPDMPPLRSIGSHASAPLPVSHAQLHPGAGGFEQLAAAISAPATLKAARALLQRLESRASLKGVSAGCCAGLLRRLFPRGNPPPRPQASSAAAGAAAGISRARAAGQQVPLQAGQQRGQAGGERARQAPQQGGQQAPPPPQQERYPARVFLCAYMLLSHPEVVFSSRGEREAALSSMAAAMVAAFEALLGRLLEPAEGSAAEGSAAAGTTPPFGFGSVPSEKGGVSAGAGAGALSAAAGAAGQGEASGFLPPPLAALLQRFDEAWVAYLEQFVAWKSADAAGLETELIRVAVELESSRLAKLAGRPAGGPGAAGVGAGRLRSEEDMEAIVAGVDHDLHLIAERVQRLTGAQGAARLAAALAAARAAAAVAFPAQLRQEEEEGEAGGSMSERAAGSQSSSPGRSPARKVHRSRGQYSSQSTGGTAVGGATEAGFMLPGPLSTTSLPGGSPSLSPSSSPPPSSSSALTAALRQEAAAAVDMDALLAGAAGANLALMWQLLHDPSWRLPATDLEAAWLDALGETDPLTEAPPSSEALAAAAAAGGEQLRALVGGRVKRIAERAFWDSVEEKLRAAGPTSSATATASTPQAAAAEQVAGLLAGLGVQLAEVLPAGSLEAQEVAARLDQASLLQALLPGSGTGTLDVPALLSLLDWSAGLLARLGAPARDAAAAHAQAVVRGQLAAAGGEGSGVAAAAVRSLRLLSVQLKLLRLDAGGCGVKRGWGLGAPIVTAALVCFLP</sequence>
<dbReference type="EMBL" id="SIDB01000003">
    <property type="protein sequence ID" value="KAI3434408.1"/>
    <property type="molecule type" value="Genomic_DNA"/>
</dbReference>
<evidence type="ECO:0000313" key="5">
    <source>
        <dbReference type="Proteomes" id="UP001055712"/>
    </source>
</evidence>
<evidence type="ECO:0000256" key="1">
    <source>
        <dbReference type="ARBA" id="ARBA00010954"/>
    </source>
</evidence>
<feature type="compositionally biased region" description="Low complexity" evidence="3">
    <location>
        <begin position="353"/>
        <end position="366"/>
    </location>
</feature>
<proteinExistence type="inferred from homology"/>
<feature type="compositionally biased region" description="Low complexity" evidence="3">
    <location>
        <begin position="807"/>
        <end position="816"/>
    </location>
</feature>
<evidence type="ECO:0000256" key="2">
    <source>
        <dbReference type="SAM" id="Coils"/>
    </source>
</evidence>
<gene>
    <name evidence="4" type="ORF">D9Q98_002486</name>
</gene>
<keyword evidence="2" id="KW-0175">Coiled coil</keyword>
<protein>
    <recommendedName>
        <fullName evidence="6">T-complex 11</fullName>
    </recommendedName>
</protein>
<dbReference type="Pfam" id="PF05794">
    <property type="entry name" value="Tcp11"/>
    <property type="match status" value="1"/>
</dbReference>
<reference evidence="4" key="1">
    <citation type="journal article" date="2019" name="Plant J.">
        <title>Chlorella vulgaris genome assembly and annotation reveals the molecular basis for metabolic acclimation to high light conditions.</title>
        <authorList>
            <person name="Cecchin M."/>
            <person name="Marcolungo L."/>
            <person name="Rossato M."/>
            <person name="Girolomoni L."/>
            <person name="Cosentino E."/>
            <person name="Cuine S."/>
            <person name="Li-Beisson Y."/>
            <person name="Delledonne M."/>
            <person name="Ballottari M."/>
        </authorList>
    </citation>
    <scope>NUCLEOTIDE SEQUENCE</scope>
    <source>
        <strain evidence="4">211/11P</strain>
    </source>
</reference>
<feature type="region of interest" description="Disordered" evidence="3">
    <location>
        <begin position="798"/>
        <end position="888"/>
    </location>
</feature>
<dbReference type="InterPro" id="IPR008862">
    <property type="entry name" value="Tcp11"/>
</dbReference>